<proteinExistence type="predicted"/>
<feature type="chain" id="PRO_5046413721" description="Secreted protein" evidence="1">
    <location>
        <begin position="26"/>
        <end position="126"/>
    </location>
</feature>
<feature type="signal peptide" evidence="1">
    <location>
        <begin position="1"/>
        <end position="25"/>
    </location>
</feature>
<evidence type="ECO:0008006" key="4">
    <source>
        <dbReference type="Google" id="ProtNLM"/>
    </source>
</evidence>
<keyword evidence="1" id="KW-0732">Signal</keyword>
<keyword evidence="3" id="KW-1185">Reference proteome</keyword>
<organism evidence="2 3">
    <name type="scientific">Rangifer tarandus platyrhynchus</name>
    <name type="common">Svalbard reindeer</name>
    <dbReference type="NCBI Taxonomy" id="3082113"/>
    <lineage>
        <taxon>Eukaryota</taxon>
        <taxon>Metazoa</taxon>
        <taxon>Chordata</taxon>
        <taxon>Craniata</taxon>
        <taxon>Vertebrata</taxon>
        <taxon>Euteleostomi</taxon>
        <taxon>Mammalia</taxon>
        <taxon>Eutheria</taxon>
        <taxon>Laurasiatheria</taxon>
        <taxon>Artiodactyla</taxon>
        <taxon>Ruminantia</taxon>
        <taxon>Pecora</taxon>
        <taxon>Cervidae</taxon>
        <taxon>Odocoileinae</taxon>
        <taxon>Rangifer</taxon>
    </lineage>
</organism>
<accession>A0ABN8YX11</accession>
<evidence type="ECO:0000313" key="2">
    <source>
        <dbReference type="EMBL" id="CAI9165102.1"/>
    </source>
</evidence>
<reference evidence="2" key="1">
    <citation type="submission" date="2023-04" db="EMBL/GenBank/DDBJ databases">
        <authorList>
            <consortium name="ELIXIR-Norway"/>
        </authorList>
    </citation>
    <scope>NUCLEOTIDE SEQUENCE [LARGE SCALE GENOMIC DNA]</scope>
</reference>
<dbReference type="EMBL" id="OX459960">
    <property type="protein sequence ID" value="CAI9165102.1"/>
    <property type="molecule type" value="Genomic_DNA"/>
</dbReference>
<protein>
    <recommendedName>
        <fullName evidence="4">Secreted protein</fullName>
    </recommendedName>
</protein>
<evidence type="ECO:0000256" key="1">
    <source>
        <dbReference type="SAM" id="SignalP"/>
    </source>
</evidence>
<name>A0ABN8YX11_RANTA</name>
<gene>
    <name evidence="2" type="ORF">MRATA1EN1_LOCUS14064</name>
</gene>
<sequence length="126" mass="14383">MSSSKLSPLWDMVLIFFFHDFPCACVFMYHQARSVSTANSVPTKLPRMSHSPLDPWEVTVSGPYTQRTQLVQVQLPGPAQHFHFILTKPAFGKPPSAFILAEQERDGHERWQKREMEVKSVNTGKP</sequence>
<evidence type="ECO:0000313" key="3">
    <source>
        <dbReference type="Proteomes" id="UP001176941"/>
    </source>
</evidence>
<dbReference type="Proteomes" id="UP001176941">
    <property type="component" value="Chromosome 24"/>
</dbReference>